<name>A0A7W7M3F2_9MICC</name>
<keyword evidence="1" id="KW-0812">Transmembrane</keyword>
<comment type="caution">
    <text evidence="2">The sequence shown here is derived from an EMBL/GenBank/DDBJ whole genome shotgun (WGS) entry which is preliminary data.</text>
</comment>
<keyword evidence="1" id="KW-1133">Transmembrane helix</keyword>
<dbReference type="RefSeq" id="WP_184241332.1">
    <property type="nucleotide sequence ID" value="NZ_JACHNA010000001.1"/>
</dbReference>
<protein>
    <recommendedName>
        <fullName evidence="4">HTTM domain-containing protein</fullName>
    </recommendedName>
</protein>
<evidence type="ECO:0008006" key="4">
    <source>
        <dbReference type="Google" id="ProtNLM"/>
    </source>
</evidence>
<evidence type="ECO:0000313" key="2">
    <source>
        <dbReference type="EMBL" id="MBB4735586.1"/>
    </source>
</evidence>
<gene>
    <name evidence="2" type="ORF">HDA30_001094</name>
</gene>
<organism evidence="2 3">
    <name type="scientific">Micrococcus cohnii</name>
    <dbReference type="NCBI Taxonomy" id="993416"/>
    <lineage>
        <taxon>Bacteria</taxon>
        <taxon>Bacillati</taxon>
        <taxon>Actinomycetota</taxon>
        <taxon>Actinomycetes</taxon>
        <taxon>Micrococcales</taxon>
        <taxon>Micrococcaceae</taxon>
        <taxon>Micrococcus</taxon>
    </lineage>
</organism>
<feature type="transmembrane region" description="Helical" evidence="1">
    <location>
        <begin position="227"/>
        <end position="246"/>
    </location>
</feature>
<sequence>MSPVALRLMDTLRPVLPATRPALLRLAVGGYAAARQFRRRRMFQRVHAQEPDRFAPVGPCRVLSRPLPPAVADAVFDLAQVVNVAATLGLAHRVTGPVNAALQIWTTAYRNSWGMVLHNDNMVVLHQAVLGCTRSADAWSVDALVRGRWHLRDVAARRYGAVPVAMNTASAAVYLICGVAKVRSELGLRWAGGDVLRGQIAVDGLRKDLFGSSKQDLGVTLYSRRRLFTALAAGALVVELAAPAALVHPSIGRLFALGAWGMHGGIRAVMGIHFPYNTSGVAYLSFFVLGRRRLLHR</sequence>
<proteinExistence type="predicted"/>
<dbReference type="EMBL" id="JACHNA010000001">
    <property type="protein sequence ID" value="MBB4735586.1"/>
    <property type="molecule type" value="Genomic_DNA"/>
</dbReference>
<evidence type="ECO:0000313" key="3">
    <source>
        <dbReference type="Proteomes" id="UP000540191"/>
    </source>
</evidence>
<keyword evidence="1" id="KW-0472">Membrane</keyword>
<feature type="transmembrane region" description="Helical" evidence="1">
    <location>
        <begin position="266"/>
        <end position="289"/>
    </location>
</feature>
<dbReference type="Proteomes" id="UP000540191">
    <property type="component" value="Unassembled WGS sequence"/>
</dbReference>
<accession>A0A7W7M3F2</accession>
<dbReference type="AlphaFoldDB" id="A0A7W7M3F2"/>
<evidence type="ECO:0000256" key="1">
    <source>
        <dbReference type="SAM" id="Phobius"/>
    </source>
</evidence>
<reference evidence="2 3" key="1">
    <citation type="submission" date="2020-08" db="EMBL/GenBank/DDBJ databases">
        <title>Sequencing the genomes of 1000 actinobacteria strains.</title>
        <authorList>
            <person name="Klenk H.-P."/>
        </authorList>
    </citation>
    <scope>NUCLEOTIDE SEQUENCE [LARGE SCALE GENOMIC DNA]</scope>
    <source>
        <strain evidence="2 3">DSM 23974</strain>
    </source>
</reference>
<keyword evidence="3" id="KW-1185">Reference proteome</keyword>